<dbReference type="InterPro" id="IPR023214">
    <property type="entry name" value="HAD_sf"/>
</dbReference>
<dbReference type="InterPro" id="IPR036412">
    <property type="entry name" value="HAD-like_sf"/>
</dbReference>
<accession>A0A1S8KQE4</accession>
<dbReference type="GO" id="GO:0016791">
    <property type="term" value="F:phosphatase activity"/>
    <property type="evidence" value="ECO:0007669"/>
    <property type="project" value="TreeGrafter"/>
</dbReference>
<dbReference type="PANTHER" id="PTHR10000:SF25">
    <property type="entry name" value="PHOSPHATASE YKRA-RELATED"/>
    <property type="match status" value="1"/>
</dbReference>
<organism evidence="1 2">
    <name type="scientific">Dolosigranulum pigrum</name>
    <dbReference type="NCBI Taxonomy" id="29394"/>
    <lineage>
        <taxon>Bacteria</taxon>
        <taxon>Bacillati</taxon>
        <taxon>Bacillota</taxon>
        <taxon>Bacilli</taxon>
        <taxon>Lactobacillales</taxon>
        <taxon>Carnobacteriaceae</taxon>
        <taxon>Dolosigranulum</taxon>
    </lineage>
</organism>
<gene>
    <name evidence="1" type="ORF">BWX42_09760</name>
</gene>
<keyword evidence="1" id="KW-0378">Hydrolase</keyword>
<dbReference type="GO" id="GO:0005829">
    <property type="term" value="C:cytosol"/>
    <property type="evidence" value="ECO:0007669"/>
    <property type="project" value="TreeGrafter"/>
</dbReference>
<dbReference type="SUPFAM" id="SSF56784">
    <property type="entry name" value="HAD-like"/>
    <property type="match status" value="1"/>
</dbReference>
<reference evidence="1 2" key="1">
    <citation type="submission" date="2017-01" db="EMBL/GenBank/DDBJ databases">
        <title>Complete Genome Sequence of Dolosigranulum pigrum isolated from a Patient with interstitial lung disease.</title>
        <authorList>
            <person name="Mukhopadhyay R."/>
            <person name="Joaquin J."/>
            <person name="Hogue R."/>
            <person name="Fitzgerald S."/>
            <person name="Jospin G."/>
            <person name="Eisen J.A."/>
            <person name="Chaturvedi V."/>
        </authorList>
    </citation>
    <scope>NUCLEOTIDE SEQUENCE [LARGE SCALE GENOMIC DNA]</scope>
    <source>
        <strain evidence="1 2">15S00348</strain>
    </source>
</reference>
<evidence type="ECO:0000313" key="1">
    <source>
        <dbReference type="EMBL" id="OOL81936.1"/>
    </source>
</evidence>
<evidence type="ECO:0000313" key="2">
    <source>
        <dbReference type="Proteomes" id="UP000190409"/>
    </source>
</evidence>
<proteinExistence type="predicted"/>
<dbReference type="PANTHER" id="PTHR10000">
    <property type="entry name" value="PHOSPHOSERINE PHOSPHATASE"/>
    <property type="match status" value="1"/>
</dbReference>
<dbReference type="NCBIfam" id="TIGR01484">
    <property type="entry name" value="HAD-SF-IIB"/>
    <property type="match status" value="1"/>
</dbReference>
<dbReference type="Proteomes" id="UP000190409">
    <property type="component" value="Unassembled WGS sequence"/>
</dbReference>
<comment type="caution">
    <text evidence="1">The sequence shown here is derived from an EMBL/GenBank/DDBJ whole genome shotgun (WGS) entry which is preliminary data.</text>
</comment>
<dbReference type="Gene3D" id="3.40.50.1000">
    <property type="entry name" value="HAD superfamily/HAD-like"/>
    <property type="match status" value="1"/>
</dbReference>
<dbReference type="RefSeq" id="WP_077863303.1">
    <property type="nucleotide sequence ID" value="NZ_CP040413.1"/>
</dbReference>
<dbReference type="PROSITE" id="PS01228">
    <property type="entry name" value="COF_1"/>
    <property type="match status" value="1"/>
</dbReference>
<dbReference type="InterPro" id="IPR006379">
    <property type="entry name" value="HAD-SF_hydro_IIB"/>
</dbReference>
<dbReference type="AlphaFoldDB" id="A0A1S8KQE4"/>
<sequence length="278" mass="31028">MTKKYVFIDVDGTLVTYKNELPDSAIAAIKKARNNGHKIYLVTGRSKAEMPGEITNIGYDGYSGGNGSYVEVNEEVIFERTLSFEDCSKIVNWLDNRGLEYYLECNSGLFASEHFKEECQEPIQKYTNQKIEGKPKNITTNDVFTDMIYGENTVRSDVNKISFILKSYQDYIDAKNYFTEFKVSTWGGAGEKALFGDVALSNIDKSYAVKEIISYEGASLTDTIAIGDATVDIPMLEICEVGISMGNGGKQIKEVADYITTDVDKNGLYEAFQNFSLI</sequence>
<name>A0A1S8KQE4_9LACT</name>
<dbReference type="GO" id="GO:0000287">
    <property type="term" value="F:magnesium ion binding"/>
    <property type="evidence" value="ECO:0007669"/>
    <property type="project" value="TreeGrafter"/>
</dbReference>
<dbReference type="InterPro" id="IPR000150">
    <property type="entry name" value="Cof"/>
</dbReference>
<dbReference type="NCBIfam" id="TIGR00099">
    <property type="entry name" value="Cof-subfamily"/>
    <property type="match status" value="1"/>
</dbReference>
<dbReference type="Gene3D" id="3.30.1240.10">
    <property type="match status" value="1"/>
</dbReference>
<dbReference type="EMBL" id="MUYF01000003">
    <property type="protein sequence ID" value="OOL81936.1"/>
    <property type="molecule type" value="Genomic_DNA"/>
</dbReference>
<dbReference type="Pfam" id="PF08282">
    <property type="entry name" value="Hydrolase_3"/>
    <property type="match status" value="1"/>
</dbReference>
<protein>
    <submittedName>
        <fullName evidence="1">HAD family hydrolase</fullName>
    </submittedName>
</protein>